<evidence type="ECO:0000313" key="3">
    <source>
        <dbReference type="Proteomes" id="UP000381378"/>
    </source>
</evidence>
<proteinExistence type="predicted"/>
<dbReference type="Proteomes" id="UP000381378">
    <property type="component" value="Unassembled WGS sequence"/>
</dbReference>
<keyword evidence="1" id="KW-0472">Membrane</keyword>
<protein>
    <submittedName>
        <fullName evidence="2">Uncharacterized protein</fullName>
    </submittedName>
</protein>
<gene>
    <name evidence="2" type="ORF">PS928_06798</name>
</gene>
<evidence type="ECO:0000256" key="1">
    <source>
        <dbReference type="SAM" id="Phobius"/>
    </source>
</evidence>
<evidence type="ECO:0000313" key="2">
    <source>
        <dbReference type="EMBL" id="VVQ26630.1"/>
    </source>
</evidence>
<reference evidence="2 3" key="1">
    <citation type="submission" date="2019-09" db="EMBL/GenBank/DDBJ databases">
        <authorList>
            <person name="Chandra G."/>
            <person name="Truman W A."/>
        </authorList>
    </citation>
    <scope>NUCLEOTIDE SEQUENCE [LARGE SCALE GENOMIC DNA]</scope>
    <source>
        <strain evidence="2">PS928</strain>
    </source>
</reference>
<sequence>MKHSGFSISTHLFEFFDERFVLNRGLSGVSLAFRFGFGGIRRYRIRVALQLFFNLSFQHRTKRIFIWAI</sequence>
<keyword evidence="1" id="KW-0812">Transmembrane</keyword>
<organism evidence="2 3">
    <name type="scientific">Pseudomonas fluorescens</name>
    <dbReference type="NCBI Taxonomy" id="294"/>
    <lineage>
        <taxon>Bacteria</taxon>
        <taxon>Pseudomonadati</taxon>
        <taxon>Pseudomonadota</taxon>
        <taxon>Gammaproteobacteria</taxon>
        <taxon>Pseudomonadales</taxon>
        <taxon>Pseudomonadaceae</taxon>
        <taxon>Pseudomonas</taxon>
    </lineage>
</organism>
<name>A0A5E7VVN0_PSEFL</name>
<feature type="transmembrane region" description="Helical" evidence="1">
    <location>
        <begin position="20"/>
        <end position="37"/>
    </location>
</feature>
<keyword evidence="1" id="KW-1133">Transmembrane helix</keyword>
<dbReference type="EMBL" id="CABVJF010000060">
    <property type="protein sequence ID" value="VVQ26630.1"/>
    <property type="molecule type" value="Genomic_DNA"/>
</dbReference>
<dbReference type="AlphaFoldDB" id="A0A5E7VVN0"/>
<accession>A0A5E7VVN0</accession>